<dbReference type="GO" id="GO:0046872">
    <property type="term" value="F:metal ion binding"/>
    <property type="evidence" value="ECO:0007669"/>
    <property type="project" value="UniProtKB-KW"/>
</dbReference>
<evidence type="ECO:0000256" key="1">
    <source>
        <dbReference type="ARBA" id="ARBA00001968"/>
    </source>
</evidence>
<feature type="domain" description="DDE Tnp4" evidence="3">
    <location>
        <begin position="85"/>
        <end position="174"/>
    </location>
</feature>
<accession>A0AAV2YZ67</accession>
<keyword evidence="2" id="KW-0479">Metal-binding</keyword>
<dbReference type="AlphaFoldDB" id="A0AAV2YZ67"/>
<dbReference type="EMBL" id="DAKRPA010000102">
    <property type="protein sequence ID" value="DAZ98599.1"/>
    <property type="molecule type" value="Genomic_DNA"/>
</dbReference>
<evidence type="ECO:0000313" key="5">
    <source>
        <dbReference type="Proteomes" id="UP001146120"/>
    </source>
</evidence>
<sequence>AQKAFRILCAGLRIVLGEFDVERSIKPHSLKRRSRFLGSQGGYRETAQALGISKSWLIEFIPVFRNMIEQRFYAMRGFLGVVAAIDGTLIPITRSRYIEGFYCRKFYPALNMQAIVDASMMFRSVDVRPGSWSDQEIWNASEAGKTLRYQMPPRTHVIADAGYALRPWMLIPKRMMVHLGRRKLVDIVFLRIRAQAWWLRDIWHVEGTFSYIEGGYAN</sequence>
<evidence type="ECO:0000256" key="2">
    <source>
        <dbReference type="ARBA" id="ARBA00022723"/>
    </source>
</evidence>
<reference evidence="4" key="2">
    <citation type="journal article" date="2023" name="Microbiol Resour">
        <title>Decontamination and Annotation of the Draft Genome Sequence of the Oomycete Lagenidium giganteum ARSEF 373.</title>
        <authorList>
            <person name="Morgan W.R."/>
            <person name="Tartar A."/>
        </authorList>
    </citation>
    <scope>NUCLEOTIDE SEQUENCE</scope>
    <source>
        <strain evidence="4">ARSEF 373</strain>
    </source>
</reference>
<keyword evidence="5" id="KW-1185">Reference proteome</keyword>
<proteinExistence type="predicted"/>
<dbReference type="Proteomes" id="UP001146120">
    <property type="component" value="Unassembled WGS sequence"/>
</dbReference>
<dbReference type="InterPro" id="IPR027806">
    <property type="entry name" value="HARBI1_dom"/>
</dbReference>
<gene>
    <name evidence="4" type="ORF">N0F65_001018</name>
</gene>
<protein>
    <recommendedName>
        <fullName evidence="3">DDE Tnp4 domain-containing protein</fullName>
    </recommendedName>
</protein>
<reference evidence="4" key="1">
    <citation type="submission" date="2022-11" db="EMBL/GenBank/DDBJ databases">
        <authorList>
            <person name="Morgan W.R."/>
            <person name="Tartar A."/>
        </authorList>
    </citation>
    <scope>NUCLEOTIDE SEQUENCE</scope>
    <source>
        <strain evidence="4">ARSEF 373</strain>
    </source>
</reference>
<dbReference type="Pfam" id="PF13359">
    <property type="entry name" value="DDE_Tnp_4"/>
    <property type="match status" value="1"/>
</dbReference>
<name>A0AAV2YZ67_9STRA</name>
<feature type="non-terminal residue" evidence="4">
    <location>
        <position position="1"/>
    </location>
</feature>
<organism evidence="4 5">
    <name type="scientific">Lagenidium giganteum</name>
    <dbReference type="NCBI Taxonomy" id="4803"/>
    <lineage>
        <taxon>Eukaryota</taxon>
        <taxon>Sar</taxon>
        <taxon>Stramenopiles</taxon>
        <taxon>Oomycota</taxon>
        <taxon>Peronosporomycetes</taxon>
        <taxon>Pythiales</taxon>
        <taxon>Pythiaceae</taxon>
    </lineage>
</organism>
<comment type="cofactor">
    <cofactor evidence="1">
        <name>a divalent metal cation</name>
        <dbReference type="ChEBI" id="CHEBI:60240"/>
    </cofactor>
</comment>
<evidence type="ECO:0000259" key="3">
    <source>
        <dbReference type="Pfam" id="PF13359"/>
    </source>
</evidence>
<evidence type="ECO:0000313" key="4">
    <source>
        <dbReference type="EMBL" id="DAZ98599.1"/>
    </source>
</evidence>
<comment type="caution">
    <text evidence="4">The sequence shown here is derived from an EMBL/GenBank/DDBJ whole genome shotgun (WGS) entry which is preliminary data.</text>
</comment>